<keyword evidence="6" id="KW-0863">Zinc-finger</keyword>
<dbReference type="InterPro" id="IPR036864">
    <property type="entry name" value="Zn2-C6_fun-type_DNA-bd_sf"/>
</dbReference>
<dbReference type="Gene3D" id="4.10.240.10">
    <property type="entry name" value="Zn(2)-C6 fungal-type DNA-binding domain"/>
    <property type="match status" value="1"/>
</dbReference>
<dbReference type="Pfam" id="PF00096">
    <property type="entry name" value="zf-C2H2"/>
    <property type="match status" value="1"/>
</dbReference>
<dbReference type="AlphaFoldDB" id="A0A9P9ET49"/>
<organism evidence="10 11">
    <name type="scientific">Dactylonectria estremocensis</name>
    <dbReference type="NCBI Taxonomy" id="1079267"/>
    <lineage>
        <taxon>Eukaryota</taxon>
        <taxon>Fungi</taxon>
        <taxon>Dikarya</taxon>
        <taxon>Ascomycota</taxon>
        <taxon>Pezizomycotina</taxon>
        <taxon>Sordariomycetes</taxon>
        <taxon>Hypocreomycetidae</taxon>
        <taxon>Hypocreales</taxon>
        <taxon>Nectriaceae</taxon>
        <taxon>Dactylonectria</taxon>
    </lineage>
</organism>
<keyword evidence="4" id="KW-0804">Transcription</keyword>
<keyword evidence="5" id="KW-0539">Nucleus</keyword>
<evidence type="ECO:0000256" key="5">
    <source>
        <dbReference type="ARBA" id="ARBA00023242"/>
    </source>
</evidence>
<protein>
    <submittedName>
        <fullName evidence="10">Uncharacterized protein</fullName>
    </submittedName>
</protein>
<dbReference type="SMART" id="SM00355">
    <property type="entry name" value="ZnF_C2H2"/>
    <property type="match status" value="2"/>
</dbReference>
<keyword evidence="2" id="KW-0862">Zinc</keyword>
<dbReference type="PROSITE" id="PS50048">
    <property type="entry name" value="ZN2_CY6_FUNGAL_2"/>
    <property type="match status" value="1"/>
</dbReference>
<gene>
    <name evidence="10" type="ORF">B0J13DRAFT_502011</name>
</gene>
<keyword evidence="3" id="KW-0805">Transcription regulation</keyword>
<evidence type="ECO:0000256" key="3">
    <source>
        <dbReference type="ARBA" id="ARBA00023015"/>
    </source>
</evidence>
<evidence type="ECO:0000313" key="10">
    <source>
        <dbReference type="EMBL" id="KAH7144101.1"/>
    </source>
</evidence>
<evidence type="ECO:0000259" key="9">
    <source>
        <dbReference type="PROSITE" id="PS50157"/>
    </source>
</evidence>
<dbReference type="EMBL" id="JAGMUU010000010">
    <property type="protein sequence ID" value="KAH7144101.1"/>
    <property type="molecule type" value="Genomic_DNA"/>
</dbReference>
<dbReference type="SMART" id="SM00066">
    <property type="entry name" value="GAL4"/>
    <property type="match status" value="1"/>
</dbReference>
<dbReference type="SUPFAM" id="SSF57701">
    <property type="entry name" value="Zn2/Cys6 DNA-binding domain"/>
    <property type="match status" value="1"/>
</dbReference>
<evidence type="ECO:0000256" key="6">
    <source>
        <dbReference type="PROSITE-ProRule" id="PRU00042"/>
    </source>
</evidence>
<dbReference type="PANTHER" id="PTHR47660:SF2">
    <property type="entry name" value="TRANSCRIPTION FACTOR WITH C2H2 AND ZN(2)-CYS(6) DNA BINDING DOMAIN (EUROFUNG)"/>
    <property type="match status" value="1"/>
</dbReference>
<dbReference type="PROSITE" id="PS50157">
    <property type="entry name" value="ZINC_FINGER_C2H2_2"/>
    <property type="match status" value="2"/>
</dbReference>
<dbReference type="InterPro" id="IPR001138">
    <property type="entry name" value="Zn2Cys6_DnaBD"/>
</dbReference>
<sequence>MANTNAMDGDEQSMFQCGLCKHNFKRMEHLARHVRSHTQSRPHKCHICPKAFTRTDLLRRHVAGHDAEINTPNEGAPGSHRGLPSRVTQACRACASHHLRCSEEKPCRRCTKRGIRCIWSNPIGQDNIASSIDSDPAEESPDAQSADLASTNSLALPVLPLVAQDIGWPNLGITDPQPYLDSSLKFDAGQFAFAFPDPNLLSGSWSHQGLMDLDIDTSMDIDDMDLEFLNNYNANIPFKFDNISQPERSVSYSQPSPRNTEAFQTLYWRFRPNKKDHHGSEDQYLSIPSSDQTSPESRVYLEKRVTCSELGMAVRDKILAMVVTCCRPENSFRATASFPSVKLLDTLLQYYLTSPVTGAASFLHLAAFNPNTSRPELVAIMAAAGAALTSDPTLTKLGYAIQECVRVAIVKLWEEDNTMVRDLQISQAFLITLEIGLWSGHNRKVEIAEGLLQPILTMFRRNGKFKRSAYSETVISDDLQGAALERTWLAWVDSESYKRLAFRLLLHDASCSMALLANPLISYAEFSAPLPLSEEIWSSDSPEHWKATCLSRTNGRMFTVADFLTDPETLTIHRGNIDLAAASFAMLSCSWSLCWEFIQLNSLQRSRKHQWNALVMSSRHEELSRLVKNLRIFASHHLPQSTSVIMRLELVLLHLNMQFEDIQIFAGLEGPEQARSAYPFICEWAQSESARRSVYHAAQIIRTAREIPRGSIDAITAIILYHASLAFLVYGLLAKSKVDAWGGSLGSSMPPDSADDVFLDQPEDFTIRTFFQHGRGSPCFQFPTELGTASNSPGTIYLTDIKSTMRVVVDILQANYDNQLKPRLIDKLIQLMISLEGTLRGGSC</sequence>
<dbReference type="CDD" id="cd00067">
    <property type="entry name" value="GAL4"/>
    <property type="match status" value="1"/>
</dbReference>
<evidence type="ECO:0000313" key="11">
    <source>
        <dbReference type="Proteomes" id="UP000717696"/>
    </source>
</evidence>
<evidence type="ECO:0000256" key="4">
    <source>
        <dbReference type="ARBA" id="ARBA00023163"/>
    </source>
</evidence>
<dbReference type="Pfam" id="PF04082">
    <property type="entry name" value="Fungal_trans"/>
    <property type="match status" value="1"/>
</dbReference>
<dbReference type="PROSITE" id="PS00463">
    <property type="entry name" value="ZN2_CY6_FUNGAL_1"/>
    <property type="match status" value="1"/>
</dbReference>
<feature type="domain" description="C2H2-type" evidence="9">
    <location>
        <begin position="15"/>
        <end position="42"/>
    </location>
</feature>
<dbReference type="Proteomes" id="UP000717696">
    <property type="component" value="Unassembled WGS sequence"/>
</dbReference>
<evidence type="ECO:0000256" key="2">
    <source>
        <dbReference type="ARBA" id="ARBA00022833"/>
    </source>
</evidence>
<feature type="region of interest" description="Disordered" evidence="7">
    <location>
        <begin position="128"/>
        <end position="148"/>
    </location>
</feature>
<reference evidence="10" key="1">
    <citation type="journal article" date="2021" name="Nat. Commun.">
        <title>Genetic determinants of endophytism in the Arabidopsis root mycobiome.</title>
        <authorList>
            <person name="Mesny F."/>
            <person name="Miyauchi S."/>
            <person name="Thiergart T."/>
            <person name="Pickel B."/>
            <person name="Atanasova L."/>
            <person name="Karlsson M."/>
            <person name="Huettel B."/>
            <person name="Barry K.W."/>
            <person name="Haridas S."/>
            <person name="Chen C."/>
            <person name="Bauer D."/>
            <person name="Andreopoulos W."/>
            <person name="Pangilinan J."/>
            <person name="LaButti K."/>
            <person name="Riley R."/>
            <person name="Lipzen A."/>
            <person name="Clum A."/>
            <person name="Drula E."/>
            <person name="Henrissat B."/>
            <person name="Kohler A."/>
            <person name="Grigoriev I.V."/>
            <person name="Martin F.M."/>
            <person name="Hacquard S."/>
        </authorList>
    </citation>
    <scope>NUCLEOTIDE SEQUENCE</scope>
    <source>
        <strain evidence="10">MPI-CAGE-AT-0021</strain>
    </source>
</reference>
<name>A0A9P9ET49_9HYPO</name>
<dbReference type="Pfam" id="PF00172">
    <property type="entry name" value="Zn_clus"/>
    <property type="match status" value="1"/>
</dbReference>
<dbReference type="GO" id="GO:0000981">
    <property type="term" value="F:DNA-binding transcription factor activity, RNA polymerase II-specific"/>
    <property type="evidence" value="ECO:0007669"/>
    <property type="project" value="InterPro"/>
</dbReference>
<feature type="domain" description="C2H2-type" evidence="9">
    <location>
        <begin position="43"/>
        <end position="70"/>
    </location>
</feature>
<keyword evidence="11" id="KW-1185">Reference proteome</keyword>
<evidence type="ECO:0000256" key="7">
    <source>
        <dbReference type="SAM" id="MobiDB-lite"/>
    </source>
</evidence>
<dbReference type="GO" id="GO:0003677">
    <property type="term" value="F:DNA binding"/>
    <property type="evidence" value="ECO:0007669"/>
    <property type="project" value="InterPro"/>
</dbReference>
<dbReference type="OrthoDB" id="40579at2759"/>
<dbReference type="InterPro" id="IPR007219">
    <property type="entry name" value="XnlR_reg_dom"/>
</dbReference>
<proteinExistence type="predicted"/>
<evidence type="ECO:0000259" key="8">
    <source>
        <dbReference type="PROSITE" id="PS50048"/>
    </source>
</evidence>
<evidence type="ECO:0000256" key="1">
    <source>
        <dbReference type="ARBA" id="ARBA00022723"/>
    </source>
</evidence>
<dbReference type="PROSITE" id="PS00028">
    <property type="entry name" value="ZINC_FINGER_C2H2_1"/>
    <property type="match status" value="2"/>
</dbReference>
<dbReference type="SUPFAM" id="SSF57667">
    <property type="entry name" value="beta-beta-alpha zinc fingers"/>
    <property type="match status" value="1"/>
</dbReference>
<dbReference type="PANTHER" id="PTHR47660">
    <property type="entry name" value="TRANSCRIPTION FACTOR WITH C2H2 AND ZN(2)-CYS(6) DNA BINDING DOMAIN (EUROFUNG)-RELATED-RELATED"/>
    <property type="match status" value="1"/>
</dbReference>
<dbReference type="InterPro" id="IPR036236">
    <property type="entry name" value="Znf_C2H2_sf"/>
</dbReference>
<keyword evidence="1" id="KW-0479">Metal-binding</keyword>
<dbReference type="Gene3D" id="3.30.160.60">
    <property type="entry name" value="Classic Zinc Finger"/>
    <property type="match status" value="1"/>
</dbReference>
<dbReference type="GO" id="GO:0006351">
    <property type="term" value="P:DNA-templated transcription"/>
    <property type="evidence" value="ECO:0007669"/>
    <property type="project" value="InterPro"/>
</dbReference>
<accession>A0A9P9ET49</accession>
<comment type="caution">
    <text evidence="10">The sequence shown here is derived from an EMBL/GenBank/DDBJ whole genome shotgun (WGS) entry which is preliminary data.</text>
</comment>
<dbReference type="GO" id="GO:0008270">
    <property type="term" value="F:zinc ion binding"/>
    <property type="evidence" value="ECO:0007669"/>
    <property type="project" value="UniProtKB-KW"/>
</dbReference>
<dbReference type="InterPro" id="IPR013087">
    <property type="entry name" value="Znf_C2H2_type"/>
</dbReference>
<feature type="domain" description="Zn(2)-C6 fungal-type" evidence="8">
    <location>
        <begin position="90"/>
        <end position="119"/>
    </location>
</feature>